<evidence type="ECO:0000256" key="6">
    <source>
        <dbReference type="ARBA" id="ARBA00022989"/>
    </source>
</evidence>
<dbReference type="OrthoDB" id="9799225at2"/>
<evidence type="ECO:0000256" key="3">
    <source>
        <dbReference type="ARBA" id="ARBA00022448"/>
    </source>
</evidence>
<evidence type="ECO:0000256" key="7">
    <source>
        <dbReference type="ARBA" id="ARBA00023136"/>
    </source>
</evidence>
<feature type="transmembrane region" description="Helical" evidence="8">
    <location>
        <begin position="331"/>
        <end position="349"/>
    </location>
</feature>
<organism evidence="9 10">
    <name type="scientific">Luteitalea pratensis</name>
    <dbReference type="NCBI Taxonomy" id="1855912"/>
    <lineage>
        <taxon>Bacteria</taxon>
        <taxon>Pseudomonadati</taxon>
        <taxon>Acidobacteriota</taxon>
        <taxon>Vicinamibacteria</taxon>
        <taxon>Vicinamibacterales</taxon>
        <taxon>Vicinamibacteraceae</taxon>
        <taxon>Luteitalea</taxon>
    </lineage>
</organism>
<keyword evidence="4" id="KW-1003">Cell membrane</keyword>
<dbReference type="AlphaFoldDB" id="A0A143PKP5"/>
<dbReference type="STRING" id="1855912.LuPra_02282"/>
<name>A0A143PKP5_LUTPR</name>
<keyword evidence="7 8" id="KW-0472">Membrane</keyword>
<feature type="transmembrane region" description="Helical" evidence="8">
    <location>
        <begin position="221"/>
        <end position="248"/>
    </location>
</feature>
<dbReference type="PANTHER" id="PTHR21716">
    <property type="entry name" value="TRANSMEMBRANE PROTEIN"/>
    <property type="match status" value="1"/>
</dbReference>
<dbReference type="Pfam" id="PF01594">
    <property type="entry name" value="AI-2E_transport"/>
    <property type="match status" value="1"/>
</dbReference>
<dbReference type="PANTHER" id="PTHR21716:SF53">
    <property type="entry name" value="PERMEASE PERM-RELATED"/>
    <property type="match status" value="1"/>
</dbReference>
<feature type="transmembrane region" description="Helical" evidence="8">
    <location>
        <begin position="60"/>
        <end position="80"/>
    </location>
</feature>
<comment type="similarity">
    <text evidence="2">Belongs to the autoinducer-2 exporter (AI-2E) (TC 2.A.86) family.</text>
</comment>
<feature type="transmembrane region" description="Helical" evidence="8">
    <location>
        <begin position="254"/>
        <end position="275"/>
    </location>
</feature>
<reference evidence="9 10" key="1">
    <citation type="journal article" date="2016" name="Genome Announc.">
        <title>First Complete Genome Sequence of a Subdivision 6 Acidobacterium Strain.</title>
        <authorList>
            <person name="Huang S."/>
            <person name="Vieira S."/>
            <person name="Bunk B."/>
            <person name="Riedel T."/>
            <person name="Sproer C."/>
            <person name="Overmann J."/>
        </authorList>
    </citation>
    <scope>NUCLEOTIDE SEQUENCE [LARGE SCALE GENOMIC DNA]</scope>
    <source>
        <strain evidence="10">DSM 100886 HEG_-6_39</strain>
    </source>
</reference>
<feature type="transmembrane region" description="Helical" evidence="8">
    <location>
        <begin position="161"/>
        <end position="180"/>
    </location>
</feature>
<evidence type="ECO:0000313" key="10">
    <source>
        <dbReference type="Proteomes" id="UP000076079"/>
    </source>
</evidence>
<dbReference type="Proteomes" id="UP000076079">
    <property type="component" value="Chromosome"/>
</dbReference>
<proteinExistence type="inferred from homology"/>
<feature type="transmembrane region" description="Helical" evidence="8">
    <location>
        <begin position="7"/>
        <end position="25"/>
    </location>
</feature>
<accession>A0A143PKP5</accession>
<keyword evidence="3" id="KW-0813">Transport</keyword>
<evidence type="ECO:0000256" key="2">
    <source>
        <dbReference type="ARBA" id="ARBA00009773"/>
    </source>
</evidence>
<dbReference type="KEGG" id="abac:LuPra_02282"/>
<sequence length="590" mass="63151">MEDRFKALNTWLSFTGFVMAVGILYWAQVVLVPVAMAALITFMLAGPVTRLQRRIGRVPAVGLVVAVVFAGLTAATWVLSRELTSLVADLPAYRANIREKAADVRRASRGGSVGEVQKTLTDIQQEFQQDQGTRGSAATPLVVSSEQQASLWGFPSWLGPAMGPLATGGLVITMVIFMLLEREDLRGRIISVVGHGHLAVTTRAFEEAGARVSRQLLMQALVNAIYGIGVGVGLWLIGVPYFVLWGALAAALRFIPYVGPLIAAVAPFAVALAALPGWTRPIYVALLFVGLELVTNLVLETVLYAGAAGVSQVGLLVSVAFWTWLWGPMGLLLATPLTVCVVVLGKYVSGLEFLATLMSDQPTMTIDQRYYQRLLARDIVEAGDILEQSGTAESRDQVFDAVMVPALVYAERDRLEERVSAEEEQDVVEATRELLGDLGGSEPVSLTEQAAAGDARIVIGVPVNGAADEVALLMLSTLIAPVGIAMTVLSPRVLASEVVERLRSTPGSILCLGDLRPSPPTRARYLVKKFRSALPDLPIVVGRWAPPDLADLDLGPLLEAGATRVASTLVETRRHVTELAAVTVRNHDAA</sequence>
<dbReference type="GO" id="GO:0005886">
    <property type="term" value="C:plasma membrane"/>
    <property type="evidence" value="ECO:0007669"/>
    <property type="project" value="UniProtKB-SubCell"/>
</dbReference>
<reference evidence="10" key="2">
    <citation type="submission" date="2016-04" db="EMBL/GenBank/DDBJ databases">
        <title>First Complete Genome Sequence of a Subdivision 6 Acidobacterium.</title>
        <authorList>
            <person name="Huang S."/>
            <person name="Vieira S."/>
            <person name="Bunk B."/>
            <person name="Riedel T."/>
            <person name="Sproeer C."/>
            <person name="Overmann J."/>
        </authorList>
    </citation>
    <scope>NUCLEOTIDE SEQUENCE [LARGE SCALE GENOMIC DNA]</scope>
    <source>
        <strain evidence="10">DSM 100886 HEG_-6_39</strain>
    </source>
</reference>
<keyword evidence="6 8" id="KW-1133">Transmembrane helix</keyword>
<keyword evidence="5 8" id="KW-0812">Transmembrane</keyword>
<evidence type="ECO:0000313" key="9">
    <source>
        <dbReference type="EMBL" id="AMY09071.1"/>
    </source>
</evidence>
<comment type="subcellular location">
    <subcellularLocation>
        <location evidence="1">Cell membrane</location>
        <topology evidence="1">Multi-pass membrane protein</topology>
    </subcellularLocation>
</comment>
<dbReference type="InterPro" id="IPR002549">
    <property type="entry name" value="AI-2E-like"/>
</dbReference>
<evidence type="ECO:0000256" key="1">
    <source>
        <dbReference type="ARBA" id="ARBA00004651"/>
    </source>
</evidence>
<evidence type="ECO:0000256" key="5">
    <source>
        <dbReference type="ARBA" id="ARBA00022692"/>
    </source>
</evidence>
<evidence type="ECO:0000256" key="4">
    <source>
        <dbReference type="ARBA" id="ARBA00022475"/>
    </source>
</evidence>
<gene>
    <name evidence="9" type="primary">tqsA_1</name>
    <name evidence="9" type="ORF">LuPra_02282</name>
</gene>
<feature type="transmembrane region" description="Helical" evidence="8">
    <location>
        <begin position="282"/>
        <end position="299"/>
    </location>
</feature>
<evidence type="ECO:0000256" key="8">
    <source>
        <dbReference type="SAM" id="Phobius"/>
    </source>
</evidence>
<dbReference type="RefSeq" id="WP_110170852.1">
    <property type="nucleotide sequence ID" value="NZ_CP015136.1"/>
</dbReference>
<keyword evidence="10" id="KW-1185">Reference proteome</keyword>
<dbReference type="EMBL" id="CP015136">
    <property type="protein sequence ID" value="AMY09071.1"/>
    <property type="molecule type" value="Genomic_DNA"/>
</dbReference>
<feature type="transmembrane region" description="Helical" evidence="8">
    <location>
        <begin position="31"/>
        <end position="48"/>
    </location>
</feature>
<protein>
    <submittedName>
        <fullName evidence="9">Transport of quorum-sensing signal protein</fullName>
    </submittedName>
</protein>